<evidence type="ECO:0000256" key="11">
    <source>
        <dbReference type="HAMAP-Rule" id="MF_00255"/>
    </source>
</evidence>
<dbReference type="GO" id="GO:0006420">
    <property type="term" value="P:arginyl-tRNA aminoacylation"/>
    <property type="evidence" value="ECO:0007669"/>
    <property type="project" value="InterPro"/>
</dbReference>
<dbReference type="SMART" id="SM00836">
    <property type="entry name" value="DALR_1"/>
    <property type="match status" value="1"/>
</dbReference>
<keyword evidence="4 11" id="KW-0963">Cytoplasm</keyword>
<dbReference type="InterPro" id="IPR006194">
    <property type="entry name" value="Gly-tRNA-synth_heterodimer"/>
</dbReference>
<dbReference type="NCBIfam" id="TIGR00211">
    <property type="entry name" value="glyS"/>
    <property type="match status" value="1"/>
</dbReference>
<comment type="subunit">
    <text evidence="3 11">Tetramer of two alpha and two beta subunits.</text>
</comment>
<organism evidence="13 14">
    <name type="scientific">Nitrosomonas oligotropha</name>
    <dbReference type="NCBI Taxonomy" id="42354"/>
    <lineage>
        <taxon>Bacteria</taxon>
        <taxon>Pseudomonadati</taxon>
        <taxon>Pseudomonadota</taxon>
        <taxon>Betaproteobacteria</taxon>
        <taxon>Nitrosomonadales</taxon>
        <taxon>Nitrosomonadaceae</taxon>
        <taxon>Nitrosomonas</taxon>
    </lineage>
</organism>
<comment type="catalytic activity">
    <reaction evidence="10 11">
        <text>tRNA(Gly) + glycine + ATP = glycyl-tRNA(Gly) + AMP + diphosphate</text>
        <dbReference type="Rhea" id="RHEA:16013"/>
        <dbReference type="Rhea" id="RHEA-COMP:9664"/>
        <dbReference type="Rhea" id="RHEA-COMP:9683"/>
        <dbReference type="ChEBI" id="CHEBI:30616"/>
        <dbReference type="ChEBI" id="CHEBI:33019"/>
        <dbReference type="ChEBI" id="CHEBI:57305"/>
        <dbReference type="ChEBI" id="CHEBI:78442"/>
        <dbReference type="ChEBI" id="CHEBI:78522"/>
        <dbReference type="ChEBI" id="CHEBI:456215"/>
        <dbReference type="EC" id="6.1.1.14"/>
    </reaction>
</comment>
<dbReference type="InterPro" id="IPR008909">
    <property type="entry name" value="DALR_anticod-bd"/>
</dbReference>
<name>A0A1H8J7B1_9PROT</name>
<evidence type="ECO:0000313" key="14">
    <source>
        <dbReference type="Proteomes" id="UP000198814"/>
    </source>
</evidence>
<dbReference type="OrthoDB" id="9775440at2"/>
<evidence type="ECO:0000256" key="4">
    <source>
        <dbReference type="ARBA" id="ARBA00022490"/>
    </source>
</evidence>
<keyword evidence="8 11" id="KW-0648">Protein biosynthesis</keyword>
<dbReference type="SUPFAM" id="SSF109604">
    <property type="entry name" value="HD-domain/PDEase-like"/>
    <property type="match status" value="1"/>
</dbReference>
<dbReference type="Pfam" id="PF05746">
    <property type="entry name" value="DALR_1"/>
    <property type="match status" value="1"/>
</dbReference>
<dbReference type="EMBL" id="FODO01000001">
    <property type="protein sequence ID" value="SEN76491.1"/>
    <property type="molecule type" value="Genomic_DNA"/>
</dbReference>
<evidence type="ECO:0000256" key="1">
    <source>
        <dbReference type="ARBA" id="ARBA00004496"/>
    </source>
</evidence>
<dbReference type="AlphaFoldDB" id="A0A1H8J7B1"/>
<evidence type="ECO:0000256" key="6">
    <source>
        <dbReference type="ARBA" id="ARBA00022741"/>
    </source>
</evidence>
<comment type="subcellular location">
    <subcellularLocation>
        <location evidence="1 11">Cytoplasm</location>
    </subcellularLocation>
</comment>
<evidence type="ECO:0000256" key="10">
    <source>
        <dbReference type="ARBA" id="ARBA00047937"/>
    </source>
</evidence>
<dbReference type="PROSITE" id="PS50861">
    <property type="entry name" value="AA_TRNA_LIGASE_II_GLYAB"/>
    <property type="match status" value="1"/>
</dbReference>
<evidence type="ECO:0000256" key="8">
    <source>
        <dbReference type="ARBA" id="ARBA00022917"/>
    </source>
</evidence>
<keyword evidence="9 11" id="KW-0030">Aminoacyl-tRNA synthetase</keyword>
<evidence type="ECO:0000256" key="9">
    <source>
        <dbReference type="ARBA" id="ARBA00023146"/>
    </source>
</evidence>
<dbReference type="Pfam" id="PF02092">
    <property type="entry name" value="tRNA_synt_2f"/>
    <property type="match status" value="1"/>
</dbReference>
<comment type="similarity">
    <text evidence="2 11">Belongs to the class-II aminoacyl-tRNA synthetase family.</text>
</comment>
<dbReference type="GO" id="GO:0005829">
    <property type="term" value="C:cytosol"/>
    <property type="evidence" value="ECO:0007669"/>
    <property type="project" value="TreeGrafter"/>
</dbReference>
<sequence>MSKNLLVELLVEELPPKSLKQLGASFAQLLADSLKAQGLIAHDATITPYAAPRRLAVHIVNVAAQAADQAVTQKLMPVKVGLDAQGQATPPLLKKLASLGADASVVPQLKRALDGKTETLFWDTTVTGIALTDGLQKALEEAIGQLPIPKVMTYQLADGWSSVNFVRPAHALTALHGADVVPVSVLGLQAGRETQGHRFEAKVNPIVLHNADSYAQQLQTEGAVLASFAERRTEITRQLAAAAAHEHLTPVDDDALLDEVTALVEHPNVLVGQFDAEFLQVPQECLILTMKANQKYFPLLDANGKLANKFLLVSNIRPVDPTQVITGNERVVRSRLADAKFFFDQDRKKTLASRLPELDKVVYHNKAYTQGKRIHSVCAIAKMIGAQLGGNELADQAVEASKLAKADLLTDMVGEFPELQGIMGRYYAQHEGLSDDVAFAIEDQYKPRFAGDELPRNPAGICLALADKLETLVIMFIIGEVPTGDKDPFALRRHALGVIRILIEKNLAHFKLNQLIDQTYREILSITAIPNPQGVFLKLPPNLEELLLQLKKFFWERLVGYLREQGYTAQEVDAVLSLNPQHLSDIPKRLAAVRAFAALPEAVSLAAANKRVGNILKKSEGSIADVVNPDWLPEADEQSLYQALQDIEPKTKKAFAAGDYTASLQLLATLKAPVDTFFDHVMVNVDDVQLRNNRLALLKQLHQTMNQIADLSKLAA</sequence>
<accession>A0A1H8J7B1</accession>
<dbReference type="EC" id="6.1.1.14" evidence="11"/>
<dbReference type="PANTHER" id="PTHR30075:SF2">
    <property type="entry name" value="GLYCINE--TRNA LIGASE, CHLOROPLASTIC_MITOCHONDRIAL 2"/>
    <property type="match status" value="1"/>
</dbReference>
<evidence type="ECO:0000313" key="13">
    <source>
        <dbReference type="EMBL" id="SEN76491.1"/>
    </source>
</evidence>
<evidence type="ECO:0000256" key="2">
    <source>
        <dbReference type="ARBA" id="ARBA00008226"/>
    </source>
</evidence>
<dbReference type="GO" id="GO:0006426">
    <property type="term" value="P:glycyl-tRNA aminoacylation"/>
    <property type="evidence" value="ECO:0007669"/>
    <property type="project" value="UniProtKB-UniRule"/>
</dbReference>
<keyword evidence="7 11" id="KW-0067">ATP-binding</keyword>
<evidence type="ECO:0000256" key="7">
    <source>
        <dbReference type="ARBA" id="ARBA00022840"/>
    </source>
</evidence>
<dbReference type="GO" id="GO:0004820">
    <property type="term" value="F:glycine-tRNA ligase activity"/>
    <property type="evidence" value="ECO:0007669"/>
    <property type="project" value="UniProtKB-UniRule"/>
</dbReference>
<feature type="domain" description="DALR anticodon binding" evidence="12">
    <location>
        <begin position="611"/>
        <end position="714"/>
    </location>
</feature>
<dbReference type="GO" id="GO:0004814">
    <property type="term" value="F:arginine-tRNA ligase activity"/>
    <property type="evidence" value="ECO:0007669"/>
    <property type="project" value="InterPro"/>
</dbReference>
<dbReference type="Proteomes" id="UP000198814">
    <property type="component" value="Unassembled WGS sequence"/>
</dbReference>
<keyword evidence="6 11" id="KW-0547">Nucleotide-binding</keyword>
<evidence type="ECO:0000256" key="5">
    <source>
        <dbReference type="ARBA" id="ARBA00022598"/>
    </source>
</evidence>
<dbReference type="HAMAP" id="MF_00255">
    <property type="entry name" value="Gly_tRNA_synth_beta"/>
    <property type="match status" value="1"/>
</dbReference>
<dbReference type="GO" id="GO:0005524">
    <property type="term" value="F:ATP binding"/>
    <property type="evidence" value="ECO:0007669"/>
    <property type="project" value="UniProtKB-UniRule"/>
</dbReference>
<dbReference type="PRINTS" id="PR01045">
    <property type="entry name" value="TRNASYNTHGB"/>
</dbReference>
<reference evidence="14" key="1">
    <citation type="submission" date="2016-10" db="EMBL/GenBank/DDBJ databases">
        <authorList>
            <person name="Varghese N."/>
            <person name="Submissions S."/>
        </authorList>
    </citation>
    <scope>NUCLEOTIDE SEQUENCE [LARGE SCALE GENOMIC DNA]</scope>
    <source>
        <strain evidence="14">Nm76</strain>
    </source>
</reference>
<dbReference type="RefSeq" id="WP_090315059.1">
    <property type="nucleotide sequence ID" value="NZ_FNOE01000001.1"/>
</dbReference>
<dbReference type="STRING" id="42354.SAMN05216333_101118"/>
<evidence type="ECO:0000256" key="3">
    <source>
        <dbReference type="ARBA" id="ARBA00011209"/>
    </source>
</evidence>
<evidence type="ECO:0000259" key="12">
    <source>
        <dbReference type="SMART" id="SM00836"/>
    </source>
</evidence>
<dbReference type="InterPro" id="IPR015944">
    <property type="entry name" value="Gly-tRNA-synth_bsu"/>
</dbReference>
<dbReference type="PANTHER" id="PTHR30075">
    <property type="entry name" value="GLYCYL-TRNA SYNTHETASE"/>
    <property type="match status" value="1"/>
</dbReference>
<keyword evidence="14" id="KW-1185">Reference proteome</keyword>
<gene>
    <name evidence="11" type="primary">glyS</name>
    <name evidence="13" type="ORF">SAMN05216333_101118</name>
</gene>
<proteinExistence type="inferred from homology"/>
<protein>
    <recommendedName>
        <fullName evidence="11">Glycine--tRNA ligase beta subunit</fullName>
        <ecNumber evidence="11">6.1.1.14</ecNumber>
    </recommendedName>
    <alternativeName>
        <fullName evidence="11">Glycyl-tRNA synthetase beta subunit</fullName>
        <shortName evidence="11">GlyRS</shortName>
    </alternativeName>
</protein>
<keyword evidence="5 11" id="KW-0436">Ligase</keyword>